<accession>A0A2H3L1A6</accession>
<dbReference type="AlphaFoldDB" id="A0A2H3L1A6"/>
<reference evidence="3 4" key="1">
    <citation type="submission" date="2016-05" db="EMBL/GenBank/DDBJ databases">
        <authorList>
            <person name="Lavstsen T."/>
            <person name="Jespersen J.S."/>
        </authorList>
    </citation>
    <scope>NUCLEOTIDE SEQUENCE [LARGE SCALE GENOMIC DNA]</scope>
    <source>
        <strain evidence="3 4">B7-9</strain>
    </source>
</reference>
<protein>
    <recommendedName>
        <fullName evidence="2">Gingipain domain-containing protein</fullName>
    </recommendedName>
</protein>
<dbReference type="InterPro" id="IPR029030">
    <property type="entry name" value="Caspase-like_dom_sf"/>
</dbReference>
<evidence type="ECO:0000313" key="3">
    <source>
        <dbReference type="EMBL" id="PDW00200.1"/>
    </source>
</evidence>
<dbReference type="Gene3D" id="3.40.50.10390">
    <property type="entry name" value="Gingipain r, domain 1"/>
    <property type="match status" value="1"/>
</dbReference>
<organism evidence="3 4">
    <name type="scientific">Candidatus Chloroploca asiatica</name>
    <dbReference type="NCBI Taxonomy" id="1506545"/>
    <lineage>
        <taxon>Bacteria</taxon>
        <taxon>Bacillati</taxon>
        <taxon>Chloroflexota</taxon>
        <taxon>Chloroflexia</taxon>
        <taxon>Chloroflexales</taxon>
        <taxon>Chloroflexineae</taxon>
        <taxon>Oscillochloridaceae</taxon>
        <taxon>Candidatus Chloroploca</taxon>
    </lineage>
</organism>
<keyword evidence="4" id="KW-1185">Reference proteome</keyword>
<dbReference type="InterPro" id="IPR029031">
    <property type="entry name" value="Gingipain_N_sf"/>
</dbReference>
<evidence type="ECO:0000313" key="4">
    <source>
        <dbReference type="Proteomes" id="UP000220922"/>
    </source>
</evidence>
<name>A0A2H3L1A6_9CHLR</name>
<sequence>MAWFRHATALRSLAWFSFFVLFLTGTTASATYVNPTNTLVREGWLRGQQVRVFDAGNGALEVEVVGAGRVTDLHELATLTTTPFATGAPPPDPAATQPAWHVHVTATGMQRLPVASLVAAGFPLEAVANAHLMHRGNAVALEEVRDAQGTLVELRFYAEPGDRWSDTAIFWLTSGATPGLRMAHLEAQPGPASLLIPIRTTALEQGTWRENRVYESRLPGHDGDHFFSRDLRVDASDTKPVPPVYEVPLSTQLPAAPGPVKLTVEGDTFSREQHTLEVRLADHTVRQQWSGSGLWAVETLMPTRGPTVTVALLPGIRSDRVHVDAVSWQAPVTLDLAQRGATFLGETGKFIYHLQERPTSSAIYLVDDRTRPVRLHFAGPRFVHEASTPGHYLVTGEGTLHTPELRRTIPVDLAQPLNAEALYLAPQEFIAALEPLLAHRRSQGHTVAAVATEAIYATWSHGQLDPEAIRSFLRYAAETWAVAPTSVTLVGDGSSDPRNYFGFNQPIRVPPYLAFVDPWLGETACDTCYVQLHGNDPQSDSLQDMWIGRIPAKSGVEVEDVVNKILTYEQTLSNEPWQRTIAYIADNNDFAGNFAQAVAESAALHPAGLRLTRMLYDPAAPPGDPWRERDPLVARDRTMQAFRDGAAIVHYIGHGLQYQWAYTGPPLNPGEPDQHQYLLGLFDVDSLGNQTRLPVVLSMSCLTGSFQIPASRGTSIDERLVIQADGGAIAAWSSTGLGVLYGHDALQRGFYRALWAAPQQASLGRLTLAGSLELFGTTRCCQASLRTFVLLGDPLTILQIHQEAGAIFLPVVGR</sequence>
<comment type="caution">
    <text evidence="3">The sequence shown here is derived from an EMBL/GenBank/DDBJ whole genome shotgun (WGS) entry which is preliminary data.</text>
</comment>
<gene>
    <name evidence="3" type="ORF">A9Q02_10275</name>
</gene>
<keyword evidence="1" id="KW-0732">Signal</keyword>
<dbReference type="InterPro" id="IPR001769">
    <property type="entry name" value="Gingipain"/>
</dbReference>
<dbReference type="Pfam" id="PF01364">
    <property type="entry name" value="Peptidase_C25"/>
    <property type="match status" value="1"/>
</dbReference>
<dbReference type="Proteomes" id="UP000220922">
    <property type="component" value="Unassembled WGS sequence"/>
</dbReference>
<feature type="domain" description="Gingipain" evidence="2">
    <location>
        <begin position="422"/>
        <end position="796"/>
    </location>
</feature>
<dbReference type="SUPFAM" id="SSF52129">
    <property type="entry name" value="Caspase-like"/>
    <property type="match status" value="1"/>
</dbReference>
<proteinExistence type="predicted"/>
<dbReference type="GO" id="GO:0008234">
    <property type="term" value="F:cysteine-type peptidase activity"/>
    <property type="evidence" value="ECO:0007669"/>
    <property type="project" value="InterPro"/>
</dbReference>
<dbReference type="RefSeq" id="WP_097651156.1">
    <property type="nucleotide sequence ID" value="NZ_LYXE01000050.1"/>
</dbReference>
<dbReference type="EMBL" id="LYXE01000050">
    <property type="protein sequence ID" value="PDW00200.1"/>
    <property type="molecule type" value="Genomic_DNA"/>
</dbReference>
<dbReference type="Gene3D" id="3.40.50.1460">
    <property type="match status" value="1"/>
</dbReference>
<dbReference type="GO" id="GO:0006508">
    <property type="term" value="P:proteolysis"/>
    <property type="evidence" value="ECO:0007669"/>
    <property type="project" value="InterPro"/>
</dbReference>
<evidence type="ECO:0000256" key="1">
    <source>
        <dbReference type="ARBA" id="ARBA00022729"/>
    </source>
</evidence>
<dbReference type="OrthoDB" id="5929719at2"/>
<evidence type="ECO:0000259" key="2">
    <source>
        <dbReference type="Pfam" id="PF01364"/>
    </source>
</evidence>